<evidence type="ECO:0000313" key="3">
    <source>
        <dbReference type="Proteomes" id="UP000245838"/>
    </source>
</evidence>
<proteinExistence type="predicted"/>
<protein>
    <submittedName>
        <fullName evidence="2">Uncharacterized protein</fullName>
    </submittedName>
</protein>
<gene>
    <name evidence="2" type="ORF">SGGMMB4_05594</name>
</gene>
<evidence type="ECO:0000313" key="2">
    <source>
        <dbReference type="EMBL" id="CRL46733.1"/>
    </source>
</evidence>
<sequence>MLATIIEEIQLTDRPVSPKLILALLLVRLWKPNMIRRSRIAIVRCLIASCMPASWTIFDLSRRHALSPAVRRNAHKATRDRHRRLRRTVSRPYQ</sequence>
<organism evidence="2 3">
    <name type="scientific">Sodalis glossinidius (strain morsitans)</name>
    <dbReference type="NCBI Taxonomy" id="343509"/>
    <lineage>
        <taxon>Bacteria</taxon>
        <taxon>Pseudomonadati</taxon>
        <taxon>Pseudomonadota</taxon>
        <taxon>Gammaproteobacteria</taxon>
        <taxon>Enterobacterales</taxon>
        <taxon>Bruguierivoracaceae</taxon>
        <taxon>Sodalis</taxon>
    </lineage>
</organism>
<dbReference type="AlphaFoldDB" id="A0A193QNQ2"/>
<dbReference type="EMBL" id="LN854557">
    <property type="protein sequence ID" value="CRL46733.1"/>
    <property type="molecule type" value="Genomic_DNA"/>
</dbReference>
<evidence type="ECO:0000256" key="1">
    <source>
        <dbReference type="SAM" id="MobiDB-lite"/>
    </source>
</evidence>
<reference evidence="2 3" key="1">
    <citation type="submission" date="2015-05" db="EMBL/GenBank/DDBJ databases">
        <authorList>
            <person name="Goodhead I."/>
        </authorList>
    </citation>
    <scope>NUCLEOTIDE SEQUENCE [LARGE SCALE GENOMIC DNA]</scope>
    <source>
        <strain evidence="3">morsitans</strain>
    </source>
</reference>
<feature type="compositionally biased region" description="Basic residues" evidence="1">
    <location>
        <begin position="72"/>
        <end position="94"/>
    </location>
</feature>
<name>A0A193QNQ2_SODGM</name>
<accession>A0A193QNQ2</accession>
<feature type="region of interest" description="Disordered" evidence="1">
    <location>
        <begin position="71"/>
        <end position="94"/>
    </location>
</feature>
<dbReference type="Proteomes" id="UP000245838">
    <property type="component" value="Chromosome sggmmb4_Chromosome"/>
</dbReference>